<keyword evidence="6" id="KW-0997">Cell inner membrane</keyword>
<feature type="signal peptide" evidence="6">
    <location>
        <begin position="1"/>
        <end position="23"/>
    </location>
</feature>
<evidence type="ECO:0000256" key="3">
    <source>
        <dbReference type="ARBA" id="ARBA00022692"/>
    </source>
</evidence>
<comment type="function">
    <text evidence="6">Binds the cellulose synthase activator, bis-(3'-5') cyclic diguanylic acid (c-di-GMP).</text>
</comment>
<keyword evidence="4 6" id="KW-1133">Transmembrane helix</keyword>
<comment type="subcellular location">
    <subcellularLocation>
        <location evidence="6">Cell inner membrane</location>
    </subcellularLocation>
    <subcellularLocation>
        <location evidence="1">Cell membrane</location>
        <topology evidence="1">Single-pass membrane protein</topology>
    </subcellularLocation>
</comment>
<dbReference type="Gene3D" id="2.60.120.260">
    <property type="entry name" value="Galactose-binding domain-like"/>
    <property type="match status" value="2"/>
</dbReference>
<evidence type="ECO:0000256" key="6">
    <source>
        <dbReference type="RuleBase" id="RU365021"/>
    </source>
</evidence>
<evidence type="ECO:0000256" key="5">
    <source>
        <dbReference type="ARBA" id="ARBA00023136"/>
    </source>
</evidence>
<dbReference type="Proteomes" id="UP000541470">
    <property type="component" value="Unassembled WGS sequence"/>
</dbReference>
<name>A0A7Y0AZN4_9HYPH</name>
<keyword evidence="5 6" id="KW-0472">Membrane</keyword>
<dbReference type="GO" id="GO:0030244">
    <property type="term" value="P:cellulose biosynthetic process"/>
    <property type="evidence" value="ECO:0007669"/>
    <property type="project" value="UniProtKB-KW"/>
</dbReference>
<evidence type="ECO:0000313" key="8">
    <source>
        <dbReference type="Proteomes" id="UP000541470"/>
    </source>
</evidence>
<keyword evidence="6" id="KW-0973">c-di-GMP</keyword>
<proteinExistence type="inferred from homology"/>
<dbReference type="GO" id="GO:0005886">
    <property type="term" value="C:plasma membrane"/>
    <property type="evidence" value="ECO:0007669"/>
    <property type="project" value="UniProtKB-SubCell"/>
</dbReference>
<organism evidence="7 8">
    <name type="scientific">Rhizobium terricola</name>
    <dbReference type="NCBI Taxonomy" id="2728849"/>
    <lineage>
        <taxon>Bacteria</taxon>
        <taxon>Pseudomonadati</taxon>
        <taxon>Pseudomonadota</taxon>
        <taxon>Alphaproteobacteria</taxon>
        <taxon>Hyphomicrobiales</taxon>
        <taxon>Rhizobiaceae</taxon>
        <taxon>Rhizobium/Agrobacterium group</taxon>
        <taxon>Rhizobium</taxon>
    </lineage>
</organism>
<dbReference type="RefSeq" id="WP_169595046.1">
    <property type="nucleotide sequence ID" value="NZ_JABBGK010000006.1"/>
</dbReference>
<keyword evidence="6" id="KW-0135">Cellulose biosynthesis</keyword>
<dbReference type="AlphaFoldDB" id="A0A7Y0AZN4"/>
<dbReference type="InterPro" id="IPR018513">
    <property type="entry name" value="Cell_synthase_bac"/>
</dbReference>
<dbReference type="PANTHER" id="PTHR39083:SF1">
    <property type="entry name" value="CYCLIC DI-GMP-BINDING PROTEIN"/>
    <property type="match status" value="1"/>
</dbReference>
<comment type="similarity">
    <text evidence="6">Belongs to the AcsB/BcsB family.</text>
</comment>
<comment type="caution">
    <text evidence="7">The sequence shown here is derived from an EMBL/GenBank/DDBJ whole genome shotgun (WGS) entry which is preliminary data.</text>
</comment>
<dbReference type="GO" id="GO:0006011">
    <property type="term" value="P:UDP-alpha-D-glucose metabolic process"/>
    <property type="evidence" value="ECO:0007669"/>
    <property type="project" value="InterPro"/>
</dbReference>
<reference evidence="7 8" key="1">
    <citation type="submission" date="2020-04" db="EMBL/GenBank/DDBJ databases">
        <title>Rhizobium sp. S-51 isolated from soil.</title>
        <authorList>
            <person name="Dahal R.H."/>
        </authorList>
    </citation>
    <scope>NUCLEOTIDE SEQUENCE [LARGE SCALE GENOMIC DNA]</scope>
    <source>
        <strain evidence="7 8">S-51</strain>
    </source>
</reference>
<evidence type="ECO:0000256" key="2">
    <source>
        <dbReference type="ARBA" id="ARBA00022475"/>
    </source>
</evidence>
<keyword evidence="6" id="KW-0732">Signal</keyword>
<feature type="transmembrane region" description="Helical" evidence="6">
    <location>
        <begin position="735"/>
        <end position="755"/>
    </location>
</feature>
<evidence type="ECO:0000256" key="4">
    <source>
        <dbReference type="ARBA" id="ARBA00022989"/>
    </source>
</evidence>
<keyword evidence="3 6" id="KW-0812">Transmembrane</keyword>
<protein>
    <recommendedName>
        <fullName evidence="6">Cyclic di-GMP-binding protein</fullName>
    </recommendedName>
    <alternativeName>
        <fullName evidence="6">Cellulose synthase regulatory subunit</fullName>
    </alternativeName>
</protein>
<dbReference type="UniPathway" id="UPA00694"/>
<gene>
    <name evidence="7" type="ORF">HHL25_20265</name>
</gene>
<feature type="chain" id="PRO_5031598689" description="Cyclic di-GMP-binding protein" evidence="6">
    <location>
        <begin position="24"/>
        <end position="764"/>
    </location>
</feature>
<evidence type="ECO:0000256" key="1">
    <source>
        <dbReference type="ARBA" id="ARBA00004162"/>
    </source>
</evidence>
<dbReference type="PANTHER" id="PTHR39083">
    <property type="entry name" value="CYCLIC DI-GMP-BINDING PROTEIN"/>
    <property type="match status" value="1"/>
</dbReference>
<keyword evidence="2 6" id="KW-1003">Cell membrane</keyword>
<dbReference type="Pfam" id="PF03170">
    <property type="entry name" value="BcsB"/>
    <property type="match status" value="1"/>
</dbReference>
<accession>A0A7Y0AZN4</accession>
<comment type="pathway">
    <text evidence="6">Glycan metabolism; bacterial cellulose biosynthesis.</text>
</comment>
<evidence type="ECO:0000313" key="7">
    <source>
        <dbReference type="EMBL" id="NML76473.1"/>
    </source>
</evidence>
<keyword evidence="8" id="KW-1185">Reference proteome</keyword>
<dbReference type="EMBL" id="JABBGK010000006">
    <property type="protein sequence ID" value="NML76473.1"/>
    <property type="molecule type" value="Genomic_DNA"/>
</dbReference>
<comment type="subunit">
    <text evidence="6">Tightly associated with the cellulose synthase catalytic subunit.</text>
</comment>
<sequence>MADLRTLTAIGLLMMLAAPAAGAAENANLSLLPAASQTEVVTQSSPSGVAVIPFVQTSHELRLTGEDDSRHLSYFLSPDQVRAGGKIRIAYNNAVSILPDDAALDLEVNGHAAGSIAIRSPDGLRIEDIAVSAEMLKVGRNDLRIRARQHHRVDCSLAATYELWTQIDPQKSGFVSAAPITFSTFDDLLSVGRKADGVTEIRLIAPAGQAEAVARRALPLVETLTLFLNRAEVRVSVGELPGEGPGIDVYAGEVQGMPQTDAARGILSSAPLGLSVRKGVSSGRAVLVLRAADEQAVAAALAQAARGPMRDGLQQGVLDRSMGPILASTTETFSLGETGYRAESFSGRLSRTRFEIEMPGDFYPGDYGTVDFNLIAATAPGLAPGAQLILRVNDRAVTSHILYSEEGQRFDGRRIRLPLRAFHAGLNKVEVLAELPVAGDAACAPGQTGGAKPRFVLLEDSSFTIPALAHIGKSPDLAALAGTAYPFNDGKAFDLVVDRSDEATIGSALTLAGRLSLTARKPLQAVLAVGEADQASGRNALIVSTASVAAHKSARLGTSGDGILVDPIETASVLPAAGNEGQLSGQSEALLSAFEASTALDDDQVSWRTKMLAFLSKASTVIGRWLKYQDPVEAPRTGGEKNVLLEVSQEPAPLGDGVWTTVSAATPEALETGVGKLTDPAIWQRLNGGSATLHGAGDDLVIRMPEAYVFAPITDASFSNLRRLAAAWLSDNFKVYVGLVLALLGGFGFWLGMIIPRKGVRTDL</sequence>